<evidence type="ECO:0000313" key="10">
    <source>
        <dbReference type="Proteomes" id="UP000053860"/>
    </source>
</evidence>
<dbReference type="Proteomes" id="UP000053860">
    <property type="component" value="Unassembled WGS sequence"/>
</dbReference>
<keyword evidence="4" id="KW-0472">Membrane</keyword>
<dbReference type="Pfam" id="PF14322">
    <property type="entry name" value="SusD-like_3"/>
    <property type="match status" value="1"/>
</dbReference>
<dbReference type="PATRIC" id="fig|294710.3.peg.236"/>
<proteinExistence type="inferred from homology"/>
<evidence type="ECO:0000256" key="3">
    <source>
        <dbReference type="ARBA" id="ARBA00022729"/>
    </source>
</evidence>
<feature type="signal peptide" evidence="6">
    <location>
        <begin position="1"/>
        <end position="23"/>
    </location>
</feature>
<evidence type="ECO:0000259" key="8">
    <source>
        <dbReference type="Pfam" id="PF14322"/>
    </source>
</evidence>
<comment type="caution">
    <text evidence="9">The sequence shown here is derived from an EMBL/GenBank/DDBJ whole genome shotgun (WGS) entry which is preliminary data.</text>
</comment>
<organism evidence="9 10">
    <name type="scientific">Proteiniphilum acetatigenes</name>
    <dbReference type="NCBI Taxonomy" id="294710"/>
    <lineage>
        <taxon>Bacteria</taxon>
        <taxon>Pseudomonadati</taxon>
        <taxon>Bacteroidota</taxon>
        <taxon>Bacteroidia</taxon>
        <taxon>Bacteroidales</taxon>
        <taxon>Dysgonomonadaceae</taxon>
        <taxon>Proteiniphilum</taxon>
    </lineage>
</organism>
<evidence type="ECO:0000256" key="4">
    <source>
        <dbReference type="ARBA" id="ARBA00023136"/>
    </source>
</evidence>
<reference evidence="10" key="1">
    <citation type="journal article" date="2015" name="MBio">
        <title>Genome-Resolved Metagenomic Analysis Reveals Roles for Candidate Phyla and Other Microbial Community Members in Biogeochemical Transformations in Oil Reservoirs.</title>
        <authorList>
            <person name="Hu P."/>
            <person name="Tom L."/>
            <person name="Singh A."/>
            <person name="Thomas B.C."/>
            <person name="Baker B.J."/>
            <person name="Piceno Y.M."/>
            <person name="Andersen G.L."/>
            <person name="Banfield J.F."/>
        </authorList>
    </citation>
    <scope>NUCLEOTIDE SEQUENCE [LARGE SCALE GENOMIC DNA]</scope>
</reference>
<dbReference type="InterPro" id="IPR012944">
    <property type="entry name" value="SusD_RagB_dom"/>
</dbReference>
<evidence type="ECO:0000313" key="9">
    <source>
        <dbReference type="EMBL" id="KUK75349.1"/>
    </source>
</evidence>
<sequence length="504" mass="56835">MKRIITKLILMSTLLLSIGTCTDLDEEPVGILAPEAFFKTQADAEAAVMGSYSWIASEYLYGRRLLITLQLLGDMCDIGDIGTASQRVQMNNFVMDGNNGMITDMWPIFYQVIGAANAAIAGIPAIAMNEDYKNQLIAEAKMVRALCYYHMVQLWGDIPYVGEFVSDPASVKDISKTPKQEIYDSIIADCEEGLKYLPDKYENDIRSRPTKGSSLTMLASVYLTMKDYTKAAQYAEEIINNASVYGYALMEDYQDLWKGDLGDNKEQIWAVDFKGSVQGSTYPQNVDFMAPITGVRDADMKGWSVVVPSPGVYASFDDRDYRKKVSFLTETPVNGVMTPFTAWRWPRIHLAKWCLYPGTNATEDGTLSDHNYTIFRYAEVLLIAAEAINESTGNPTDKAYEYVNAVRTRARNYGGTPSDFPANLKTGMSQAEFRSAVREERRVELAFEWKRWYDLVRWGIAKEAFTGVNSYEPHPNFQDYHTLLPLPQDELDRNPNLLPQNPGY</sequence>
<comment type="subcellular location">
    <subcellularLocation>
        <location evidence="1">Cell outer membrane</location>
    </subcellularLocation>
</comment>
<dbReference type="EMBL" id="LGGN01000384">
    <property type="protein sequence ID" value="KUK75349.1"/>
    <property type="molecule type" value="Genomic_DNA"/>
</dbReference>
<protein>
    <submittedName>
        <fullName evidence="9">RagB/SusD domain protein</fullName>
    </submittedName>
</protein>
<feature type="domain" description="RagB/SusD" evidence="7">
    <location>
        <begin position="296"/>
        <end position="504"/>
    </location>
</feature>
<dbReference type="AlphaFoldDB" id="A0A101HED9"/>
<keyword evidence="5" id="KW-0998">Cell outer membrane</keyword>
<comment type="similarity">
    <text evidence="2">Belongs to the SusD family.</text>
</comment>
<dbReference type="InterPro" id="IPR011990">
    <property type="entry name" value="TPR-like_helical_dom_sf"/>
</dbReference>
<evidence type="ECO:0000256" key="2">
    <source>
        <dbReference type="ARBA" id="ARBA00006275"/>
    </source>
</evidence>
<dbReference type="Gene3D" id="1.25.40.390">
    <property type="match status" value="1"/>
</dbReference>
<accession>A0A101HED9</accession>
<feature type="domain" description="SusD-like N-terminal" evidence="8">
    <location>
        <begin position="88"/>
        <end position="223"/>
    </location>
</feature>
<evidence type="ECO:0000259" key="7">
    <source>
        <dbReference type="Pfam" id="PF07980"/>
    </source>
</evidence>
<feature type="chain" id="PRO_5007096889" evidence="6">
    <location>
        <begin position="24"/>
        <end position="504"/>
    </location>
</feature>
<name>A0A101HED9_9BACT</name>
<dbReference type="Pfam" id="PF07980">
    <property type="entry name" value="SusD_RagB"/>
    <property type="match status" value="1"/>
</dbReference>
<gene>
    <name evidence="9" type="ORF">XD92_1560</name>
</gene>
<evidence type="ECO:0000256" key="6">
    <source>
        <dbReference type="SAM" id="SignalP"/>
    </source>
</evidence>
<dbReference type="SUPFAM" id="SSF48452">
    <property type="entry name" value="TPR-like"/>
    <property type="match status" value="1"/>
</dbReference>
<dbReference type="CDD" id="cd08977">
    <property type="entry name" value="SusD"/>
    <property type="match status" value="1"/>
</dbReference>
<evidence type="ECO:0000256" key="1">
    <source>
        <dbReference type="ARBA" id="ARBA00004442"/>
    </source>
</evidence>
<evidence type="ECO:0000256" key="5">
    <source>
        <dbReference type="ARBA" id="ARBA00023237"/>
    </source>
</evidence>
<dbReference type="GO" id="GO:0009279">
    <property type="term" value="C:cell outer membrane"/>
    <property type="evidence" value="ECO:0007669"/>
    <property type="project" value="UniProtKB-SubCell"/>
</dbReference>
<dbReference type="InterPro" id="IPR033985">
    <property type="entry name" value="SusD-like_N"/>
</dbReference>
<keyword evidence="3 6" id="KW-0732">Signal</keyword>